<protein>
    <recommendedName>
        <fullName evidence="3">MarR family transcriptional regulator</fullName>
    </recommendedName>
</protein>
<dbReference type="EMBL" id="CP084930">
    <property type="protein sequence ID" value="USI73183.1"/>
    <property type="molecule type" value="Genomic_DNA"/>
</dbReference>
<dbReference type="InterPro" id="IPR036390">
    <property type="entry name" value="WH_DNA-bd_sf"/>
</dbReference>
<reference evidence="1" key="1">
    <citation type="journal article" date="2022" name="Toxins">
        <title>Genomic Analysis of Sphingopyxis sp. USTB-05 for Biodegrading Cyanobacterial Hepatotoxins.</title>
        <authorList>
            <person name="Liu C."/>
            <person name="Xu Q."/>
            <person name="Zhao Z."/>
            <person name="Zhang H."/>
            <person name="Liu X."/>
            <person name="Yin C."/>
            <person name="Liu Y."/>
            <person name="Yan H."/>
        </authorList>
    </citation>
    <scope>NUCLEOTIDE SEQUENCE</scope>
    <source>
        <strain evidence="1">NBD5</strain>
    </source>
</reference>
<evidence type="ECO:0008006" key="3">
    <source>
        <dbReference type="Google" id="ProtNLM"/>
    </source>
</evidence>
<dbReference type="SUPFAM" id="SSF46785">
    <property type="entry name" value="Winged helix' DNA-binding domain"/>
    <property type="match status" value="1"/>
</dbReference>
<dbReference type="PROSITE" id="PS01117">
    <property type="entry name" value="HTH_MARR_1"/>
    <property type="match status" value="1"/>
</dbReference>
<accession>A0ABY4X8B6</accession>
<dbReference type="InterPro" id="IPR023187">
    <property type="entry name" value="Tscrpt_reg_MarR-type_CS"/>
</dbReference>
<keyword evidence="2" id="KW-1185">Reference proteome</keyword>
<proteinExistence type="predicted"/>
<evidence type="ECO:0000313" key="1">
    <source>
        <dbReference type="EMBL" id="USI73183.1"/>
    </source>
</evidence>
<name>A0ABY4X8B6_9SPHN</name>
<dbReference type="InterPro" id="IPR036388">
    <property type="entry name" value="WH-like_DNA-bd_sf"/>
</dbReference>
<gene>
    <name evidence="1" type="ORF">LHA26_01495</name>
</gene>
<dbReference type="Proteomes" id="UP001056937">
    <property type="component" value="Chromosome 1"/>
</dbReference>
<dbReference type="RefSeq" id="WP_252166994.1">
    <property type="nucleotide sequence ID" value="NZ_CP084930.1"/>
</dbReference>
<evidence type="ECO:0000313" key="2">
    <source>
        <dbReference type="Proteomes" id="UP001056937"/>
    </source>
</evidence>
<dbReference type="Gene3D" id="1.10.10.10">
    <property type="entry name" value="Winged helix-like DNA-binding domain superfamily/Winged helix DNA-binding domain"/>
    <property type="match status" value="1"/>
</dbReference>
<organism evidence="1 2">
    <name type="scientific">Sphingomonas morindae</name>
    <dbReference type="NCBI Taxonomy" id="1541170"/>
    <lineage>
        <taxon>Bacteria</taxon>
        <taxon>Pseudomonadati</taxon>
        <taxon>Pseudomonadota</taxon>
        <taxon>Alphaproteobacteria</taxon>
        <taxon>Sphingomonadales</taxon>
        <taxon>Sphingomonadaceae</taxon>
        <taxon>Sphingomonas</taxon>
    </lineage>
</organism>
<sequence>MEAHAIAETLLRARRGLARLLTVSLAADPALSILLDLLVAERQRRDVSVSSACIISGVPPTTAMRLIQRLVQTGAVARVPHPHDGRSTLLLLTPSARTQLVEWLERLDTALASAPAPPRLPAPAPIATNRVRA</sequence>